<protein>
    <submittedName>
        <fullName evidence="2">Uncharacterized protein</fullName>
    </submittedName>
</protein>
<dbReference type="Proteomes" id="UP000440578">
    <property type="component" value="Unassembled WGS sequence"/>
</dbReference>
<reference evidence="2 3" key="1">
    <citation type="submission" date="2019-07" db="EMBL/GenBank/DDBJ databases">
        <title>Draft genome assembly of a fouling barnacle, Amphibalanus amphitrite (Darwin, 1854): The first reference genome for Thecostraca.</title>
        <authorList>
            <person name="Kim W."/>
        </authorList>
    </citation>
    <scope>NUCLEOTIDE SEQUENCE [LARGE SCALE GENOMIC DNA]</scope>
    <source>
        <strain evidence="2">SNU_AA5</strain>
        <tissue evidence="2">Soma without cirri and trophi</tissue>
    </source>
</reference>
<gene>
    <name evidence="2" type="ORF">FJT64_014647</name>
</gene>
<dbReference type="OrthoDB" id="6386358at2759"/>
<comment type="caution">
    <text evidence="2">The sequence shown here is derived from an EMBL/GenBank/DDBJ whole genome shotgun (WGS) entry which is preliminary data.</text>
</comment>
<feature type="region of interest" description="Disordered" evidence="1">
    <location>
        <begin position="98"/>
        <end position="160"/>
    </location>
</feature>
<evidence type="ECO:0000256" key="1">
    <source>
        <dbReference type="SAM" id="MobiDB-lite"/>
    </source>
</evidence>
<evidence type="ECO:0000313" key="3">
    <source>
        <dbReference type="Proteomes" id="UP000440578"/>
    </source>
</evidence>
<dbReference type="EMBL" id="VIIS01002223">
    <property type="protein sequence ID" value="KAF0286884.1"/>
    <property type="molecule type" value="Genomic_DNA"/>
</dbReference>
<keyword evidence="3" id="KW-1185">Reference proteome</keyword>
<sequence>MNFFLTSSHPADAEVRTVPWQVLNGVDRQTPLQPAYTIIRCRYSELHIYSGSRSSDRQRTSNPANSVHCRPVEPPTVLRLSSLHNPCHAAVSGSYFRPRRERETELGGQRVRGPCAADPDQGVGRRQRHSSLAAREARRQHLSSAREAISSSNSAPKRRRLRFQRVHQSKNMSPLPEPQSAAIQAGSGVPVMSMLFLLTSQLLNSQQRRAKRDVSEEGDGRQGSTSQLLQVLNMFQNMDQFIGRDPDDMYEMLWAVDKESGCALKLTCTLAALPKHKARPEDMLLLRSVRSPCVMRNWRSPPAFTSTAAFMGAKSLNQQTCDALFKACPMPGDQMVSVWRSVVELVPSMLNTIKPGKLGK</sequence>
<name>A0A6A4V5N8_AMPAM</name>
<feature type="region of interest" description="Disordered" evidence="1">
    <location>
        <begin position="51"/>
        <end position="71"/>
    </location>
</feature>
<feature type="compositionally biased region" description="Low complexity" evidence="1">
    <location>
        <begin position="143"/>
        <end position="155"/>
    </location>
</feature>
<proteinExistence type="predicted"/>
<accession>A0A6A4V5N8</accession>
<dbReference type="AlphaFoldDB" id="A0A6A4V5N8"/>
<organism evidence="2 3">
    <name type="scientific">Amphibalanus amphitrite</name>
    <name type="common">Striped barnacle</name>
    <name type="synonym">Balanus amphitrite</name>
    <dbReference type="NCBI Taxonomy" id="1232801"/>
    <lineage>
        <taxon>Eukaryota</taxon>
        <taxon>Metazoa</taxon>
        <taxon>Ecdysozoa</taxon>
        <taxon>Arthropoda</taxon>
        <taxon>Crustacea</taxon>
        <taxon>Multicrustacea</taxon>
        <taxon>Cirripedia</taxon>
        <taxon>Thoracica</taxon>
        <taxon>Thoracicalcarea</taxon>
        <taxon>Balanomorpha</taxon>
        <taxon>Balanoidea</taxon>
        <taxon>Balanidae</taxon>
        <taxon>Amphibalaninae</taxon>
        <taxon>Amphibalanus</taxon>
    </lineage>
</organism>
<evidence type="ECO:0000313" key="2">
    <source>
        <dbReference type="EMBL" id="KAF0286884.1"/>
    </source>
</evidence>